<proteinExistence type="inferred from homology"/>
<comment type="similarity">
    <text evidence="1 2">Belongs to the UPF0102 family.</text>
</comment>
<evidence type="ECO:0000313" key="3">
    <source>
        <dbReference type="EMBL" id="KUK79461.1"/>
    </source>
</evidence>
<sequence length="112" mass="13051">MSNASGKRYEELACRYLKKSGYKIIARNISYRFGEIDIVAFEGRTMVFVEVKGGSSFRLPRYRVDERKLRRLELAAQRYISTEKPTFSETRLDVIEVLNDGEVNHLKAVGRW</sequence>
<dbReference type="HAMAP" id="MF_00048">
    <property type="entry name" value="UPF0102"/>
    <property type="match status" value="1"/>
</dbReference>
<dbReference type="Pfam" id="PF02021">
    <property type="entry name" value="UPF0102"/>
    <property type="match status" value="1"/>
</dbReference>
<dbReference type="AlphaFoldDB" id="A0A101HM81"/>
<dbReference type="PATRIC" id="fig|1184387.3.peg.1836"/>
<dbReference type="Gene3D" id="3.40.1350.10">
    <property type="match status" value="1"/>
</dbReference>
<dbReference type="Proteomes" id="UP000054092">
    <property type="component" value="Unassembled WGS sequence"/>
</dbReference>
<dbReference type="PANTHER" id="PTHR34039">
    <property type="entry name" value="UPF0102 PROTEIN YRAN"/>
    <property type="match status" value="1"/>
</dbReference>
<dbReference type="InterPro" id="IPR011856">
    <property type="entry name" value="tRNA_endonuc-like_dom_sf"/>
</dbReference>
<dbReference type="GO" id="GO:0003676">
    <property type="term" value="F:nucleic acid binding"/>
    <property type="evidence" value="ECO:0007669"/>
    <property type="project" value="InterPro"/>
</dbReference>
<evidence type="ECO:0000313" key="4">
    <source>
        <dbReference type="Proteomes" id="UP000054092"/>
    </source>
</evidence>
<dbReference type="PANTHER" id="PTHR34039:SF1">
    <property type="entry name" value="UPF0102 PROTEIN YRAN"/>
    <property type="match status" value="1"/>
</dbReference>
<evidence type="ECO:0000256" key="1">
    <source>
        <dbReference type="ARBA" id="ARBA00006738"/>
    </source>
</evidence>
<name>A0A101HM81_9BACT</name>
<accession>A0A101HM81</accession>
<dbReference type="EMBL" id="LGGP01000261">
    <property type="protein sequence ID" value="KUK79461.1"/>
    <property type="molecule type" value="Genomic_DNA"/>
</dbReference>
<evidence type="ECO:0000256" key="2">
    <source>
        <dbReference type="HAMAP-Rule" id="MF_00048"/>
    </source>
</evidence>
<organism evidence="3 4">
    <name type="scientific">Mesotoga prima</name>
    <dbReference type="NCBI Taxonomy" id="1184387"/>
    <lineage>
        <taxon>Bacteria</taxon>
        <taxon>Thermotogati</taxon>
        <taxon>Thermotogota</taxon>
        <taxon>Thermotogae</taxon>
        <taxon>Kosmotogales</taxon>
        <taxon>Kosmotogaceae</taxon>
        <taxon>Mesotoga</taxon>
    </lineage>
</organism>
<comment type="caution">
    <text evidence="3">The sequence shown here is derived from an EMBL/GenBank/DDBJ whole genome shotgun (WGS) entry which is preliminary data.</text>
</comment>
<dbReference type="InterPro" id="IPR003509">
    <property type="entry name" value="UPF0102_YraN-like"/>
</dbReference>
<dbReference type="CDD" id="cd20736">
    <property type="entry name" value="PoNe_Nuclease"/>
    <property type="match status" value="1"/>
</dbReference>
<reference evidence="4" key="1">
    <citation type="journal article" date="2015" name="MBio">
        <title>Genome-Resolved Metagenomic Analysis Reveals Roles for Candidate Phyla and Other Microbial Community Members in Biogeochemical Transformations in Oil Reservoirs.</title>
        <authorList>
            <person name="Hu P."/>
            <person name="Tom L."/>
            <person name="Singh A."/>
            <person name="Thomas B.C."/>
            <person name="Baker B.J."/>
            <person name="Piceno Y.M."/>
            <person name="Andersen G.L."/>
            <person name="Banfield J.F."/>
        </authorList>
    </citation>
    <scope>NUCLEOTIDE SEQUENCE [LARGE SCALE GENOMIC DNA]</scope>
</reference>
<protein>
    <recommendedName>
        <fullName evidence="2">UPF0102 protein XD94_1373</fullName>
    </recommendedName>
</protein>
<dbReference type="InterPro" id="IPR011335">
    <property type="entry name" value="Restrct_endonuc-II-like"/>
</dbReference>
<dbReference type="SUPFAM" id="SSF52980">
    <property type="entry name" value="Restriction endonuclease-like"/>
    <property type="match status" value="1"/>
</dbReference>
<gene>
    <name evidence="3" type="ORF">XD94_1373</name>
</gene>